<dbReference type="InterPro" id="IPR000182">
    <property type="entry name" value="GNAT_dom"/>
</dbReference>
<keyword evidence="3" id="KW-1185">Reference proteome</keyword>
<dbReference type="EMBL" id="BAED01000004">
    <property type="protein sequence ID" value="GAB03727.1"/>
    <property type="molecule type" value="Genomic_DNA"/>
</dbReference>
<sequence>MGNIRENPYARQMATSDPVFPDCVPVLTDGPVTLRAHRDSDIDRIVELCTDPEMIRWTTIPVPYRRMHAEDFALRQIPERWTGGSAMYWAIEAGGLFAGTVDIRGSGPESDIGYGLHPDMRGRQIMTRAVRLAVTHAFAAGKTGIGWVAFDGNLPSMRVAHQCGFRLDAWVPGGAEVRGEKVDAYRAWLRSGDPLHPRTSWESTVADAARMRGL</sequence>
<evidence type="ECO:0000313" key="2">
    <source>
        <dbReference type="EMBL" id="GAB03727.1"/>
    </source>
</evidence>
<dbReference type="eggNOG" id="COG1670">
    <property type="taxonomic scope" value="Bacteria"/>
</dbReference>
<dbReference type="Pfam" id="PF13302">
    <property type="entry name" value="Acetyltransf_3"/>
    <property type="match status" value="1"/>
</dbReference>
<protein>
    <recommendedName>
        <fullName evidence="1">N-acetyltransferase domain-containing protein</fullName>
    </recommendedName>
</protein>
<dbReference type="InterPro" id="IPR051531">
    <property type="entry name" value="N-acetyltransferase"/>
</dbReference>
<dbReference type="SUPFAM" id="SSF55729">
    <property type="entry name" value="Acyl-CoA N-acyltransferases (Nat)"/>
    <property type="match status" value="1"/>
</dbReference>
<evidence type="ECO:0000313" key="3">
    <source>
        <dbReference type="Proteomes" id="UP000006023"/>
    </source>
</evidence>
<dbReference type="Proteomes" id="UP000006023">
    <property type="component" value="Unassembled WGS sequence"/>
</dbReference>
<comment type="caution">
    <text evidence="2">The sequence shown here is derived from an EMBL/GenBank/DDBJ whole genome shotgun (WGS) entry which is preliminary data.</text>
</comment>
<evidence type="ECO:0000259" key="1">
    <source>
        <dbReference type="PROSITE" id="PS51186"/>
    </source>
</evidence>
<dbReference type="STRING" id="1075090.GOAMR_04_00440"/>
<dbReference type="GO" id="GO:0016747">
    <property type="term" value="F:acyltransferase activity, transferring groups other than amino-acyl groups"/>
    <property type="evidence" value="ECO:0007669"/>
    <property type="project" value="InterPro"/>
</dbReference>
<dbReference type="InterPro" id="IPR016181">
    <property type="entry name" value="Acyl_CoA_acyltransferase"/>
</dbReference>
<dbReference type="Gene3D" id="3.40.630.30">
    <property type="match status" value="1"/>
</dbReference>
<dbReference type="CDD" id="cd04301">
    <property type="entry name" value="NAT_SF"/>
    <property type="match status" value="1"/>
</dbReference>
<dbReference type="PANTHER" id="PTHR43792">
    <property type="entry name" value="GNAT FAMILY, PUTATIVE (AFU_ORTHOLOGUE AFUA_3G00765)-RELATED-RELATED"/>
    <property type="match status" value="1"/>
</dbReference>
<dbReference type="PANTHER" id="PTHR43792:SF1">
    <property type="entry name" value="N-ACETYLTRANSFERASE DOMAIN-CONTAINING PROTEIN"/>
    <property type="match status" value="1"/>
</dbReference>
<organism evidence="2 3">
    <name type="scientific">Gordonia amarae NBRC 15530</name>
    <dbReference type="NCBI Taxonomy" id="1075090"/>
    <lineage>
        <taxon>Bacteria</taxon>
        <taxon>Bacillati</taxon>
        <taxon>Actinomycetota</taxon>
        <taxon>Actinomycetes</taxon>
        <taxon>Mycobacteriales</taxon>
        <taxon>Gordoniaceae</taxon>
        <taxon>Gordonia</taxon>
    </lineage>
</organism>
<dbReference type="AlphaFoldDB" id="G7GJF2"/>
<proteinExistence type="predicted"/>
<name>G7GJF2_9ACTN</name>
<feature type="domain" description="N-acetyltransferase" evidence="1">
    <location>
        <begin position="32"/>
        <end position="192"/>
    </location>
</feature>
<gene>
    <name evidence="2" type="ORF">GOAMR_04_00440</name>
</gene>
<dbReference type="PROSITE" id="PS51186">
    <property type="entry name" value="GNAT"/>
    <property type="match status" value="1"/>
</dbReference>
<reference evidence="2 3" key="1">
    <citation type="submission" date="2011-11" db="EMBL/GenBank/DDBJ databases">
        <title>Whole genome shotgun sequence of Gordonia amarae NBRC 15530.</title>
        <authorList>
            <person name="Takarada H."/>
            <person name="Hosoyama A."/>
            <person name="Tsuchikane K."/>
            <person name="Katsumata H."/>
            <person name="Yamazaki S."/>
            <person name="Fujita N."/>
        </authorList>
    </citation>
    <scope>NUCLEOTIDE SEQUENCE [LARGE SCALE GENOMIC DNA]</scope>
    <source>
        <strain evidence="2 3">NBRC 15530</strain>
    </source>
</reference>
<accession>G7GJF2</accession>